<evidence type="ECO:0000313" key="5">
    <source>
        <dbReference type="Proteomes" id="UP000829455"/>
    </source>
</evidence>
<gene>
    <name evidence="2" type="ORF">HMPREF9418_1865</name>
    <name evidence="3" type="ORF">MON40_07430</name>
</gene>
<dbReference type="AlphaFoldDB" id="A0AA36UJF6"/>
<dbReference type="PANTHER" id="PTHR28008">
    <property type="entry name" value="DOMAIN PROTEIN, PUTATIVE (AFU_ORTHOLOGUE AFUA_3G10980)-RELATED"/>
    <property type="match status" value="1"/>
</dbReference>
<proteinExistence type="predicted"/>
<dbReference type="Proteomes" id="UP000004982">
    <property type="component" value="Unassembled WGS sequence"/>
</dbReference>
<evidence type="ECO:0000313" key="3">
    <source>
        <dbReference type="EMBL" id="UNV83863.1"/>
    </source>
</evidence>
<dbReference type="EMBL" id="AFQE01000090">
    <property type="protein sequence ID" value="EGQ76507.1"/>
    <property type="molecule type" value="Genomic_DNA"/>
</dbReference>
<reference evidence="2 4" key="1">
    <citation type="submission" date="2011-05" db="EMBL/GenBank/DDBJ databases">
        <authorList>
            <person name="Muzny D."/>
            <person name="Qin X."/>
            <person name="Deng J."/>
            <person name="Jiang H."/>
            <person name="Liu Y."/>
            <person name="Qu J."/>
            <person name="Song X.-Z."/>
            <person name="Zhang L."/>
            <person name="Thornton R."/>
            <person name="Coyle M."/>
            <person name="Francisco L."/>
            <person name="Jackson L."/>
            <person name="Javaid M."/>
            <person name="Korchina V."/>
            <person name="Kovar C."/>
            <person name="Mata R."/>
            <person name="Mathew T."/>
            <person name="Ngo R."/>
            <person name="Nguyen L."/>
            <person name="Nguyen N."/>
            <person name="Okwuonu G."/>
            <person name="Ongeri F."/>
            <person name="Pham C."/>
            <person name="Simmons D."/>
            <person name="Wilczek-Boney K."/>
            <person name="Hale W."/>
            <person name="Jakkamsetti A."/>
            <person name="Pham P."/>
            <person name="Ruth R."/>
            <person name="San Lucas F."/>
            <person name="Warren J."/>
            <person name="Zhang J."/>
            <person name="Zhao Z."/>
            <person name="Zhou C."/>
            <person name="Zhu D."/>
            <person name="Lee S."/>
            <person name="Bess C."/>
            <person name="Blankenburg K."/>
            <person name="Forbes L."/>
            <person name="Fu Q."/>
            <person name="Gubbala S."/>
            <person name="Hirani K."/>
            <person name="Jayaseelan J.C."/>
            <person name="Lara F."/>
            <person name="Munidasa M."/>
            <person name="Palculict T."/>
            <person name="Patil S."/>
            <person name="Pu L.-L."/>
            <person name="Saada N."/>
            <person name="Tang L."/>
            <person name="Weissenberger G."/>
            <person name="Zhu Y."/>
            <person name="Hemphill L."/>
            <person name="Shang Y."/>
            <person name="Youmans B."/>
            <person name="Ayvaz T."/>
            <person name="Ross M."/>
            <person name="Santibanez J."/>
            <person name="Aqrawi P."/>
            <person name="Gross S."/>
            <person name="Joshi V."/>
            <person name="Fowler G."/>
            <person name="Nazareth L."/>
            <person name="Reid J."/>
            <person name="Worley K."/>
            <person name="Petrosino J."/>
            <person name="Highlander S."/>
            <person name="Gibbs R."/>
        </authorList>
    </citation>
    <scope>NUCLEOTIDE SEQUENCE [LARGE SCALE GENOMIC DNA]</scope>
    <source>
        <strain evidence="2 4">ATCC 33926</strain>
    </source>
</reference>
<organism evidence="2 4">
    <name type="scientific">Neisseria macacae ATCC 33926</name>
    <dbReference type="NCBI Taxonomy" id="997348"/>
    <lineage>
        <taxon>Bacteria</taxon>
        <taxon>Pseudomonadati</taxon>
        <taxon>Pseudomonadota</taxon>
        <taxon>Betaproteobacteria</taxon>
        <taxon>Neisseriales</taxon>
        <taxon>Neisseriaceae</taxon>
        <taxon>Neisseria</taxon>
    </lineage>
</organism>
<evidence type="ECO:0000256" key="1">
    <source>
        <dbReference type="SAM" id="Phobius"/>
    </source>
</evidence>
<dbReference type="PANTHER" id="PTHR28008:SF1">
    <property type="entry name" value="DOMAIN PROTEIN, PUTATIVE (AFU_ORTHOLOGUE AFUA_3G10980)-RELATED"/>
    <property type="match status" value="1"/>
</dbReference>
<evidence type="ECO:0000313" key="2">
    <source>
        <dbReference type="EMBL" id="EGQ76507.1"/>
    </source>
</evidence>
<keyword evidence="1" id="KW-0472">Membrane</keyword>
<feature type="transmembrane region" description="Helical" evidence="1">
    <location>
        <begin position="67"/>
        <end position="84"/>
    </location>
</feature>
<sequence length="128" mass="14055">MKFYINKFSLLAIVWFVAGIYSLIFKESGNTPPPFPNFDKVAHFALFFAQIWLLAKSYIHEKAKIPYLGLLIFALLFAVGSEWAQATFTTTREGSIGDGIADMLGTGAALWVASKINASKNPSSSQSN</sequence>
<dbReference type="NCBIfam" id="NF037970">
    <property type="entry name" value="vanZ_1"/>
    <property type="match status" value="1"/>
</dbReference>
<keyword evidence="5" id="KW-1185">Reference proteome</keyword>
<feature type="transmembrane region" description="Helical" evidence="1">
    <location>
        <begin position="38"/>
        <end position="55"/>
    </location>
</feature>
<accession>A0AA36UJF6</accession>
<name>A0AA36UJF6_9NEIS</name>
<reference evidence="3 5" key="2">
    <citation type="submission" date="2022-03" db="EMBL/GenBank/DDBJ databases">
        <title>Genome sequencing of Neisseria macacae.</title>
        <authorList>
            <person name="Baek M.-G."/>
        </authorList>
    </citation>
    <scope>NUCLEOTIDE SEQUENCE [LARGE SCALE GENOMIC DNA]</scope>
    <source>
        <strain evidence="3 5">ATCC 33926</strain>
    </source>
</reference>
<evidence type="ECO:0000313" key="4">
    <source>
        <dbReference type="Proteomes" id="UP000004982"/>
    </source>
</evidence>
<dbReference type="EMBL" id="CP094241">
    <property type="protein sequence ID" value="UNV83863.1"/>
    <property type="molecule type" value="Genomic_DNA"/>
</dbReference>
<keyword evidence="1" id="KW-0812">Transmembrane</keyword>
<dbReference type="RefSeq" id="WP_003778880.1">
    <property type="nucleotide sequence ID" value="NZ_CP094241.1"/>
</dbReference>
<protein>
    <submittedName>
        <fullName evidence="2">VanZ family protein</fullName>
    </submittedName>
</protein>
<keyword evidence="1" id="KW-1133">Transmembrane helix</keyword>
<dbReference type="Proteomes" id="UP000829455">
    <property type="component" value="Chromosome"/>
</dbReference>